<accession>A0AAU9M061</accession>
<evidence type="ECO:0000313" key="2">
    <source>
        <dbReference type="Proteomes" id="UP001157418"/>
    </source>
</evidence>
<protein>
    <submittedName>
        <fullName evidence="1">Uncharacterized protein</fullName>
    </submittedName>
</protein>
<keyword evidence="2" id="KW-1185">Reference proteome</keyword>
<organism evidence="1 2">
    <name type="scientific">Lactuca virosa</name>
    <dbReference type="NCBI Taxonomy" id="75947"/>
    <lineage>
        <taxon>Eukaryota</taxon>
        <taxon>Viridiplantae</taxon>
        <taxon>Streptophyta</taxon>
        <taxon>Embryophyta</taxon>
        <taxon>Tracheophyta</taxon>
        <taxon>Spermatophyta</taxon>
        <taxon>Magnoliopsida</taxon>
        <taxon>eudicotyledons</taxon>
        <taxon>Gunneridae</taxon>
        <taxon>Pentapetalae</taxon>
        <taxon>asterids</taxon>
        <taxon>campanulids</taxon>
        <taxon>Asterales</taxon>
        <taxon>Asteraceae</taxon>
        <taxon>Cichorioideae</taxon>
        <taxon>Cichorieae</taxon>
        <taxon>Lactucinae</taxon>
        <taxon>Lactuca</taxon>
    </lineage>
</organism>
<reference evidence="1 2" key="1">
    <citation type="submission" date="2022-01" db="EMBL/GenBank/DDBJ databases">
        <authorList>
            <person name="Xiong W."/>
            <person name="Schranz E."/>
        </authorList>
    </citation>
    <scope>NUCLEOTIDE SEQUENCE [LARGE SCALE GENOMIC DNA]</scope>
</reference>
<name>A0AAU9M061_9ASTR</name>
<dbReference type="Proteomes" id="UP001157418">
    <property type="component" value="Unassembled WGS sequence"/>
</dbReference>
<comment type="caution">
    <text evidence="1">The sequence shown here is derived from an EMBL/GenBank/DDBJ whole genome shotgun (WGS) entry which is preliminary data.</text>
</comment>
<dbReference type="AlphaFoldDB" id="A0AAU9M061"/>
<dbReference type="EMBL" id="CAKMRJ010000113">
    <property type="protein sequence ID" value="CAH1418053.1"/>
    <property type="molecule type" value="Genomic_DNA"/>
</dbReference>
<proteinExistence type="predicted"/>
<gene>
    <name evidence="1" type="ORF">LVIROSA_LOCUS5673</name>
</gene>
<sequence>MVASTMFVVSPINKAAARSAILVFNCGGRTSTGNDHSDYRSRFTCRSSVSPPMADVVGGLEGEGNHLQIRVVAGQRGSTEAAFGGGDGSQQWQQRGGGRCRVASDSSSAASFPLRLAAHDEEYEGGGESLVVVKNCGGRRVMTTTRSGGRGWQRLLRQPLAVVSRFLLDENDERRIWEGDRGSE</sequence>
<evidence type="ECO:0000313" key="1">
    <source>
        <dbReference type="EMBL" id="CAH1418053.1"/>
    </source>
</evidence>